<reference evidence="1 2" key="1">
    <citation type="journal article" date="2023" name="ACS Omega">
        <title>Identification of the Neoaspergillic Acid Biosynthesis Gene Cluster by Establishing an In Vitro CRISPR-Ribonucleoprotein Genetic System in Aspergillus melleus.</title>
        <authorList>
            <person name="Yuan B."/>
            <person name="Grau M.F."/>
            <person name="Murata R.M."/>
            <person name="Torok T."/>
            <person name="Venkateswaran K."/>
            <person name="Stajich J.E."/>
            <person name="Wang C.C.C."/>
        </authorList>
    </citation>
    <scope>NUCLEOTIDE SEQUENCE [LARGE SCALE GENOMIC DNA]</scope>
    <source>
        <strain evidence="1 2">IMV 1140</strain>
    </source>
</reference>
<accession>A0ACC3B8I6</accession>
<gene>
    <name evidence="1" type="primary">SLD5</name>
    <name evidence="1" type="ORF">N8T08_003193</name>
</gene>
<dbReference type="EMBL" id="JAOPJF010000018">
    <property type="protein sequence ID" value="KAK1146406.1"/>
    <property type="molecule type" value="Genomic_DNA"/>
</dbReference>
<name>A0ACC3B8I6_9EURO</name>
<evidence type="ECO:0000313" key="2">
    <source>
        <dbReference type="Proteomes" id="UP001177260"/>
    </source>
</evidence>
<protein>
    <submittedName>
        <fullName evidence="1">GINS complex subunit</fullName>
    </submittedName>
</protein>
<dbReference type="Proteomes" id="UP001177260">
    <property type="component" value="Unassembled WGS sequence"/>
</dbReference>
<keyword evidence="2" id="KW-1185">Reference proteome</keyword>
<sequence>MDIDDILASVDRGDVSTPESASLDHQLLTRFWVAERGVSELLPWPGPLMERMMERVKRQIETIEDLAASSSDPLPATTTHNPTLNLKLSILQTDLARTQYLIRSLLRQRLSKLTTHSMHYLLLIASSPANTQSSSASQQPPPPTNQQPEDSIPDLTNATDPSPLSPQEVAFLHAHQTLLAGHFGASFLSSFPPQLRRLDDNAGGTSMVQGPELKEVVFVRCLVEEVLVVVPPGDGIEEEQFGTAMHMGDVWAVRWEGIRGAWVRGEVELL</sequence>
<proteinExistence type="predicted"/>
<evidence type="ECO:0000313" key="1">
    <source>
        <dbReference type="EMBL" id="KAK1146406.1"/>
    </source>
</evidence>
<comment type="caution">
    <text evidence="1">The sequence shown here is derived from an EMBL/GenBank/DDBJ whole genome shotgun (WGS) entry which is preliminary data.</text>
</comment>
<organism evidence="1 2">
    <name type="scientific">Aspergillus melleus</name>
    <dbReference type="NCBI Taxonomy" id="138277"/>
    <lineage>
        <taxon>Eukaryota</taxon>
        <taxon>Fungi</taxon>
        <taxon>Dikarya</taxon>
        <taxon>Ascomycota</taxon>
        <taxon>Pezizomycotina</taxon>
        <taxon>Eurotiomycetes</taxon>
        <taxon>Eurotiomycetidae</taxon>
        <taxon>Eurotiales</taxon>
        <taxon>Aspergillaceae</taxon>
        <taxon>Aspergillus</taxon>
        <taxon>Aspergillus subgen. Circumdati</taxon>
    </lineage>
</organism>